<reference evidence="1 2" key="1">
    <citation type="journal article" date="2017" name="Nature">
        <title>The Apostasia genome and the evolution of orchids.</title>
        <authorList>
            <person name="Zhang G.Q."/>
            <person name="Liu K.W."/>
            <person name="Li Z."/>
            <person name="Lohaus R."/>
            <person name="Hsiao Y.Y."/>
            <person name="Niu S.C."/>
            <person name="Wang J.Y."/>
            <person name="Lin Y.C."/>
            <person name="Xu Q."/>
            <person name="Chen L.J."/>
            <person name="Yoshida K."/>
            <person name="Fujiwara S."/>
            <person name="Wang Z.W."/>
            <person name="Zhang Y.Q."/>
            <person name="Mitsuda N."/>
            <person name="Wang M."/>
            <person name="Liu G.H."/>
            <person name="Pecoraro L."/>
            <person name="Huang H.X."/>
            <person name="Xiao X.J."/>
            <person name="Lin M."/>
            <person name="Wu X.Y."/>
            <person name="Wu W.L."/>
            <person name="Chen Y.Y."/>
            <person name="Chang S.B."/>
            <person name="Sakamoto S."/>
            <person name="Ohme-Takagi M."/>
            <person name="Yagi M."/>
            <person name="Zeng S.J."/>
            <person name="Shen C.Y."/>
            <person name="Yeh C.M."/>
            <person name="Luo Y.B."/>
            <person name="Tsai W.C."/>
            <person name="Van de Peer Y."/>
            <person name="Liu Z.J."/>
        </authorList>
    </citation>
    <scope>NUCLEOTIDE SEQUENCE [LARGE SCALE GENOMIC DNA]</scope>
    <source>
        <strain evidence="2">cv. Shenzhen</strain>
        <tissue evidence="1">Stem</tissue>
    </source>
</reference>
<proteinExistence type="predicted"/>
<dbReference type="AlphaFoldDB" id="A0A2I0ACY9"/>
<dbReference type="PANTHER" id="PTHR46238">
    <property type="entry name" value="REVERSE TRANSCRIPTASE DOMAIN-CONTAINING PROTEIN"/>
    <property type="match status" value="1"/>
</dbReference>
<evidence type="ECO:0000313" key="1">
    <source>
        <dbReference type="EMBL" id="PKA53409.1"/>
    </source>
</evidence>
<keyword evidence="2" id="KW-1185">Reference proteome</keyword>
<name>A0A2I0ACY9_9ASPA</name>
<dbReference type="EMBL" id="KZ451998">
    <property type="protein sequence ID" value="PKA53409.1"/>
    <property type="molecule type" value="Genomic_DNA"/>
</dbReference>
<dbReference type="Proteomes" id="UP000236161">
    <property type="component" value="Unassembled WGS sequence"/>
</dbReference>
<dbReference type="PANTHER" id="PTHR46238:SF8">
    <property type="entry name" value="ENDONUCLEASE_EXONUCLEASE_PHOSPHATASE DOMAIN-CONTAINING PROTEIN"/>
    <property type="match status" value="1"/>
</dbReference>
<dbReference type="STRING" id="1088818.A0A2I0ACY9"/>
<protein>
    <submittedName>
        <fullName evidence="1">Uncharacterized protein</fullName>
    </submittedName>
</protein>
<accession>A0A2I0ACY9</accession>
<dbReference type="OrthoDB" id="769866at2759"/>
<sequence>MQQNERFRYLGSIIQNDGEIDNDVISRIQAGRVKWRNASGVLCDRKIPSKIKDKFYKTVVRPAMVYGAECWPAKKKHTNKINVAKNEDVKVDVWIYTKG</sequence>
<gene>
    <name evidence="1" type="ORF">AXF42_Ash012351</name>
</gene>
<organism evidence="1 2">
    <name type="scientific">Apostasia shenzhenica</name>
    <dbReference type="NCBI Taxonomy" id="1088818"/>
    <lineage>
        <taxon>Eukaryota</taxon>
        <taxon>Viridiplantae</taxon>
        <taxon>Streptophyta</taxon>
        <taxon>Embryophyta</taxon>
        <taxon>Tracheophyta</taxon>
        <taxon>Spermatophyta</taxon>
        <taxon>Magnoliopsida</taxon>
        <taxon>Liliopsida</taxon>
        <taxon>Asparagales</taxon>
        <taxon>Orchidaceae</taxon>
        <taxon>Apostasioideae</taxon>
        <taxon>Apostasia</taxon>
    </lineage>
</organism>
<evidence type="ECO:0000313" key="2">
    <source>
        <dbReference type="Proteomes" id="UP000236161"/>
    </source>
</evidence>